<proteinExistence type="predicted"/>
<accession>A0ABW6S5Q2</accession>
<name>A0ABW6S5Q2_9NOCA</name>
<sequence>MITSHRLIDGVLRRYSDVLGSHGQMYRNHVLRCVNYHRLLLRADPPETAALAWAIHDLGIWTAGTVDYLGPSADLAEQLAADYGIDDIETVRTLVLDHHRLRRSTDELNETFRIADRIDVSGGLVRSGVGIRDVRDIVAELPYRGFHAFLLRNIGSHAVRHPRHPLPMVKW</sequence>
<comment type="caution">
    <text evidence="1">The sequence shown here is derived from an EMBL/GenBank/DDBJ whole genome shotgun (WGS) entry which is preliminary data.</text>
</comment>
<dbReference type="Proteomes" id="UP001601992">
    <property type="component" value="Unassembled WGS sequence"/>
</dbReference>
<gene>
    <name evidence="1" type="ORF">ACFYXQ_28030</name>
</gene>
<protein>
    <recommendedName>
        <fullName evidence="3">HD domain-containing protein</fullName>
    </recommendedName>
</protein>
<evidence type="ECO:0008006" key="3">
    <source>
        <dbReference type="Google" id="ProtNLM"/>
    </source>
</evidence>
<dbReference type="SUPFAM" id="SSF109604">
    <property type="entry name" value="HD-domain/PDEase-like"/>
    <property type="match status" value="1"/>
</dbReference>
<dbReference type="EMBL" id="JBIAQY010000010">
    <property type="protein sequence ID" value="MFF3571633.1"/>
    <property type="molecule type" value="Genomic_DNA"/>
</dbReference>
<organism evidence="1 2">
    <name type="scientific">Nocardia jiangxiensis</name>
    <dbReference type="NCBI Taxonomy" id="282685"/>
    <lineage>
        <taxon>Bacteria</taxon>
        <taxon>Bacillati</taxon>
        <taxon>Actinomycetota</taxon>
        <taxon>Actinomycetes</taxon>
        <taxon>Mycobacteriales</taxon>
        <taxon>Nocardiaceae</taxon>
        <taxon>Nocardia</taxon>
    </lineage>
</organism>
<dbReference type="RefSeq" id="WP_040826853.1">
    <property type="nucleotide sequence ID" value="NZ_JBIAQY010000010.1"/>
</dbReference>
<reference evidence="1 2" key="1">
    <citation type="submission" date="2024-10" db="EMBL/GenBank/DDBJ databases">
        <title>The Natural Products Discovery Center: Release of the First 8490 Sequenced Strains for Exploring Actinobacteria Biosynthetic Diversity.</title>
        <authorList>
            <person name="Kalkreuter E."/>
            <person name="Kautsar S.A."/>
            <person name="Yang D."/>
            <person name="Bader C.D."/>
            <person name="Teijaro C.N."/>
            <person name="Fluegel L."/>
            <person name="Davis C.M."/>
            <person name="Simpson J.R."/>
            <person name="Lauterbach L."/>
            <person name="Steele A.D."/>
            <person name="Gui C."/>
            <person name="Meng S."/>
            <person name="Li G."/>
            <person name="Viehrig K."/>
            <person name="Ye F."/>
            <person name="Su P."/>
            <person name="Kiefer A.F."/>
            <person name="Nichols A."/>
            <person name="Cepeda A.J."/>
            <person name="Yan W."/>
            <person name="Fan B."/>
            <person name="Jiang Y."/>
            <person name="Adhikari A."/>
            <person name="Zheng C.-J."/>
            <person name="Schuster L."/>
            <person name="Cowan T.M."/>
            <person name="Smanski M.J."/>
            <person name="Chevrette M.G."/>
            <person name="De Carvalho L.P.S."/>
            <person name="Shen B."/>
        </authorList>
    </citation>
    <scope>NUCLEOTIDE SEQUENCE [LARGE SCALE GENOMIC DNA]</scope>
    <source>
        <strain evidence="1 2">NPDC002593</strain>
    </source>
</reference>
<evidence type="ECO:0000313" key="1">
    <source>
        <dbReference type="EMBL" id="MFF3571633.1"/>
    </source>
</evidence>
<evidence type="ECO:0000313" key="2">
    <source>
        <dbReference type="Proteomes" id="UP001601992"/>
    </source>
</evidence>
<keyword evidence="2" id="KW-1185">Reference proteome</keyword>